<dbReference type="Proteomes" id="UP001497382">
    <property type="component" value="Unassembled WGS sequence"/>
</dbReference>
<dbReference type="AlphaFoldDB" id="A0AAV2AG03"/>
<dbReference type="EMBL" id="CAXIEN010000145">
    <property type="protein sequence ID" value="CAL1281508.1"/>
    <property type="molecule type" value="Genomic_DNA"/>
</dbReference>
<keyword evidence="2" id="KW-1185">Reference proteome</keyword>
<organism evidence="1 2">
    <name type="scientific">Larinioides sclopetarius</name>
    <dbReference type="NCBI Taxonomy" id="280406"/>
    <lineage>
        <taxon>Eukaryota</taxon>
        <taxon>Metazoa</taxon>
        <taxon>Ecdysozoa</taxon>
        <taxon>Arthropoda</taxon>
        <taxon>Chelicerata</taxon>
        <taxon>Arachnida</taxon>
        <taxon>Araneae</taxon>
        <taxon>Araneomorphae</taxon>
        <taxon>Entelegynae</taxon>
        <taxon>Araneoidea</taxon>
        <taxon>Araneidae</taxon>
        <taxon>Larinioides</taxon>
    </lineage>
</organism>
<evidence type="ECO:0000313" key="2">
    <source>
        <dbReference type="Proteomes" id="UP001497382"/>
    </source>
</evidence>
<evidence type="ECO:0008006" key="3">
    <source>
        <dbReference type="Google" id="ProtNLM"/>
    </source>
</evidence>
<sequence>MNGIVRFNRAIDKFQLTQTERAMQNTELIWQRFRILFSDETWYTLNERNSKTQMQ</sequence>
<protein>
    <recommendedName>
        <fullName evidence="3">Transposase</fullName>
    </recommendedName>
</protein>
<comment type="caution">
    <text evidence="1">The sequence shown here is derived from an EMBL/GenBank/DDBJ whole genome shotgun (WGS) entry which is preliminary data.</text>
</comment>
<proteinExistence type="predicted"/>
<name>A0AAV2AG03_9ARAC</name>
<feature type="non-terminal residue" evidence="1">
    <location>
        <position position="55"/>
    </location>
</feature>
<reference evidence="1 2" key="1">
    <citation type="submission" date="2024-04" db="EMBL/GenBank/DDBJ databases">
        <authorList>
            <person name="Rising A."/>
            <person name="Reimegard J."/>
            <person name="Sonavane S."/>
            <person name="Akerstrom W."/>
            <person name="Nylinder S."/>
            <person name="Hedman E."/>
            <person name="Kallberg Y."/>
        </authorList>
    </citation>
    <scope>NUCLEOTIDE SEQUENCE [LARGE SCALE GENOMIC DNA]</scope>
</reference>
<accession>A0AAV2AG03</accession>
<gene>
    <name evidence="1" type="ORF">LARSCL_LOCUS11602</name>
</gene>
<evidence type="ECO:0000313" key="1">
    <source>
        <dbReference type="EMBL" id="CAL1281508.1"/>
    </source>
</evidence>